<name>A0A9D3YJS9_DREPO</name>
<reference evidence="2" key="1">
    <citation type="journal article" date="2019" name="bioRxiv">
        <title>The Genome of the Zebra Mussel, Dreissena polymorpha: A Resource for Invasive Species Research.</title>
        <authorList>
            <person name="McCartney M.A."/>
            <person name="Auch B."/>
            <person name="Kono T."/>
            <person name="Mallez S."/>
            <person name="Zhang Y."/>
            <person name="Obille A."/>
            <person name="Becker A."/>
            <person name="Abrahante J.E."/>
            <person name="Garbe J."/>
            <person name="Badalamenti J.P."/>
            <person name="Herman A."/>
            <person name="Mangelson H."/>
            <person name="Liachko I."/>
            <person name="Sullivan S."/>
            <person name="Sone E.D."/>
            <person name="Koren S."/>
            <person name="Silverstein K.A.T."/>
            <person name="Beckman K.B."/>
            <person name="Gohl D.M."/>
        </authorList>
    </citation>
    <scope>NUCLEOTIDE SEQUENCE</scope>
    <source>
        <strain evidence="2">Duluth1</strain>
        <tissue evidence="2">Whole animal</tissue>
    </source>
</reference>
<protein>
    <submittedName>
        <fullName evidence="2">Uncharacterized protein</fullName>
    </submittedName>
</protein>
<reference evidence="2" key="2">
    <citation type="submission" date="2020-11" db="EMBL/GenBank/DDBJ databases">
        <authorList>
            <person name="McCartney M.A."/>
            <person name="Auch B."/>
            <person name="Kono T."/>
            <person name="Mallez S."/>
            <person name="Becker A."/>
            <person name="Gohl D.M."/>
            <person name="Silverstein K.A.T."/>
            <person name="Koren S."/>
            <person name="Bechman K.B."/>
            <person name="Herman A."/>
            <person name="Abrahante J.E."/>
            <person name="Garbe J."/>
        </authorList>
    </citation>
    <scope>NUCLEOTIDE SEQUENCE</scope>
    <source>
        <strain evidence="2">Duluth1</strain>
        <tissue evidence="2">Whole animal</tissue>
    </source>
</reference>
<evidence type="ECO:0000256" key="1">
    <source>
        <dbReference type="SAM" id="MobiDB-lite"/>
    </source>
</evidence>
<feature type="region of interest" description="Disordered" evidence="1">
    <location>
        <begin position="1"/>
        <end position="54"/>
    </location>
</feature>
<evidence type="ECO:0000313" key="3">
    <source>
        <dbReference type="Proteomes" id="UP000828390"/>
    </source>
</evidence>
<keyword evidence="3" id="KW-1185">Reference proteome</keyword>
<dbReference type="EMBL" id="JAIWYP010000015">
    <property type="protein sequence ID" value="KAH3701847.1"/>
    <property type="molecule type" value="Genomic_DNA"/>
</dbReference>
<organism evidence="2 3">
    <name type="scientific">Dreissena polymorpha</name>
    <name type="common">Zebra mussel</name>
    <name type="synonym">Mytilus polymorpha</name>
    <dbReference type="NCBI Taxonomy" id="45954"/>
    <lineage>
        <taxon>Eukaryota</taxon>
        <taxon>Metazoa</taxon>
        <taxon>Spiralia</taxon>
        <taxon>Lophotrochozoa</taxon>
        <taxon>Mollusca</taxon>
        <taxon>Bivalvia</taxon>
        <taxon>Autobranchia</taxon>
        <taxon>Heteroconchia</taxon>
        <taxon>Euheterodonta</taxon>
        <taxon>Imparidentia</taxon>
        <taxon>Neoheterodontei</taxon>
        <taxon>Myida</taxon>
        <taxon>Dreissenoidea</taxon>
        <taxon>Dreissenidae</taxon>
        <taxon>Dreissena</taxon>
    </lineage>
</organism>
<feature type="compositionally biased region" description="Basic and acidic residues" evidence="1">
    <location>
        <begin position="1"/>
        <end position="12"/>
    </location>
</feature>
<gene>
    <name evidence="2" type="ORF">DPMN_076843</name>
</gene>
<accession>A0A9D3YJS9</accession>
<proteinExistence type="predicted"/>
<sequence length="54" mass="6188">MARTMEIAERQSKAMGTKESPNHDGVNKLRFTPRNRSTQSRHMSRAKSQSGRQD</sequence>
<comment type="caution">
    <text evidence="2">The sequence shown here is derived from an EMBL/GenBank/DDBJ whole genome shotgun (WGS) entry which is preliminary data.</text>
</comment>
<dbReference type="Proteomes" id="UP000828390">
    <property type="component" value="Unassembled WGS sequence"/>
</dbReference>
<evidence type="ECO:0000313" key="2">
    <source>
        <dbReference type="EMBL" id="KAH3701847.1"/>
    </source>
</evidence>
<dbReference type="AlphaFoldDB" id="A0A9D3YJS9"/>
<feature type="compositionally biased region" description="Polar residues" evidence="1">
    <location>
        <begin position="34"/>
        <end position="54"/>
    </location>
</feature>